<comment type="subcellular location">
    <subcellularLocation>
        <location evidence="1">Cell envelope</location>
    </subcellularLocation>
</comment>
<evidence type="ECO:0000259" key="4">
    <source>
        <dbReference type="PROSITE" id="PS51272"/>
    </source>
</evidence>
<reference evidence="5 6" key="1">
    <citation type="submission" date="2011-06" db="EMBL/GenBank/DDBJ databases">
        <title>The Genome Sequence of Collinsella tanakaei YIT 12063.</title>
        <authorList>
            <consortium name="The Broad Institute Genome Sequencing Platform"/>
            <person name="Earl A."/>
            <person name="Ward D."/>
            <person name="Feldgarden M."/>
            <person name="Gevers D."/>
            <person name="Morotomi M."/>
            <person name="Young S.K."/>
            <person name="Zeng Q."/>
            <person name="Gargeya S."/>
            <person name="Fitzgerald M."/>
            <person name="Haas B."/>
            <person name="Abouelleil A."/>
            <person name="Alvarado L."/>
            <person name="Arachchi H.M."/>
            <person name="Berlin A."/>
            <person name="Brown A."/>
            <person name="Chapman S.B."/>
            <person name="Chen Z."/>
            <person name="Dunbar C."/>
            <person name="Freedman E."/>
            <person name="Gearin G."/>
            <person name="Gellesch M."/>
            <person name="Goldberg J."/>
            <person name="Griggs A."/>
            <person name="Gujja S."/>
            <person name="Heiman D."/>
            <person name="Howarth C."/>
            <person name="Larson L."/>
            <person name="Lui A."/>
            <person name="MacDonald P.J.P."/>
            <person name="Mehta T."/>
            <person name="Montmayeur A."/>
            <person name="Murphy C."/>
            <person name="Neiman D."/>
            <person name="Pearson M."/>
            <person name="Priest M."/>
            <person name="Roberts A."/>
            <person name="Saif S."/>
            <person name="Shea T."/>
            <person name="Shenoy N."/>
            <person name="Sisk P."/>
            <person name="Stolte C."/>
            <person name="Sykes S."/>
            <person name="Wortman J."/>
            <person name="Nusbaum C."/>
            <person name="Birren B."/>
        </authorList>
    </citation>
    <scope>NUCLEOTIDE SEQUENCE [LARGE SCALE GENOMIC DNA]</scope>
    <source>
        <strain evidence="5 6">YIT 12063</strain>
    </source>
</reference>
<dbReference type="STRING" id="742742.HMPREF9452_01043"/>
<keyword evidence="3" id="KW-0732">Signal</keyword>
<dbReference type="PROSITE" id="PS51272">
    <property type="entry name" value="SLH"/>
    <property type="match status" value="3"/>
</dbReference>
<dbReference type="InterPro" id="IPR042229">
    <property type="entry name" value="Listeria/Bacterioides_rpt_sf"/>
</dbReference>
<dbReference type="Gene3D" id="2.60.40.4270">
    <property type="entry name" value="Listeria-Bacteroides repeat domain"/>
    <property type="match status" value="1"/>
</dbReference>
<dbReference type="Proteomes" id="UP000004830">
    <property type="component" value="Unassembled WGS sequence"/>
</dbReference>
<accession>G1WI80</accession>
<dbReference type="InterPro" id="IPR001119">
    <property type="entry name" value="SLH_dom"/>
</dbReference>
<evidence type="ECO:0000256" key="3">
    <source>
        <dbReference type="SAM" id="SignalP"/>
    </source>
</evidence>
<dbReference type="EMBL" id="ADLS01000012">
    <property type="protein sequence ID" value="EGX71143.1"/>
    <property type="molecule type" value="Genomic_DNA"/>
</dbReference>
<dbReference type="InterPro" id="IPR013378">
    <property type="entry name" value="InlB-like_B-rpt"/>
</dbReference>
<protein>
    <recommendedName>
        <fullName evidence="4">SLH domain-containing protein</fullName>
    </recommendedName>
</protein>
<organism evidence="5 6">
    <name type="scientific">Collinsella tanakaei YIT 12063</name>
    <dbReference type="NCBI Taxonomy" id="742742"/>
    <lineage>
        <taxon>Bacteria</taxon>
        <taxon>Bacillati</taxon>
        <taxon>Actinomycetota</taxon>
        <taxon>Coriobacteriia</taxon>
        <taxon>Coriobacteriales</taxon>
        <taxon>Coriobacteriaceae</taxon>
        <taxon>Collinsella</taxon>
    </lineage>
</organism>
<evidence type="ECO:0000313" key="6">
    <source>
        <dbReference type="Proteomes" id="UP000004830"/>
    </source>
</evidence>
<proteinExistence type="predicted"/>
<dbReference type="NCBIfam" id="TIGR02543">
    <property type="entry name" value="List_Bact_rpt"/>
    <property type="match status" value="1"/>
</dbReference>
<feature type="domain" description="SLH" evidence="4">
    <location>
        <begin position="1016"/>
        <end position="1080"/>
    </location>
</feature>
<keyword evidence="6" id="KW-1185">Reference proteome</keyword>
<dbReference type="HOGENOM" id="CLU_269891_0_0_11"/>
<dbReference type="eggNOG" id="COG5492">
    <property type="taxonomic scope" value="Bacteria"/>
</dbReference>
<dbReference type="Pfam" id="PF09479">
    <property type="entry name" value="Flg_new"/>
    <property type="match status" value="1"/>
</dbReference>
<dbReference type="PATRIC" id="fig|742742.3.peg.1007"/>
<evidence type="ECO:0000256" key="1">
    <source>
        <dbReference type="ARBA" id="ARBA00004196"/>
    </source>
</evidence>
<feature type="chain" id="PRO_5003426466" description="SLH domain-containing protein" evidence="3">
    <location>
        <begin position="26"/>
        <end position="1209"/>
    </location>
</feature>
<dbReference type="AlphaFoldDB" id="G1WI80"/>
<evidence type="ECO:0000313" key="5">
    <source>
        <dbReference type="EMBL" id="EGX71143.1"/>
    </source>
</evidence>
<feature type="domain" description="SLH" evidence="4">
    <location>
        <begin position="1081"/>
        <end position="1148"/>
    </location>
</feature>
<evidence type="ECO:0000256" key="2">
    <source>
        <dbReference type="SAM" id="MobiDB-lite"/>
    </source>
</evidence>
<feature type="signal peptide" evidence="3">
    <location>
        <begin position="1"/>
        <end position="25"/>
    </location>
</feature>
<feature type="domain" description="SLH" evidence="4">
    <location>
        <begin position="1150"/>
        <end position="1209"/>
    </location>
</feature>
<dbReference type="GO" id="GO:0030313">
    <property type="term" value="C:cell envelope"/>
    <property type="evidence" value="ECO:0007669"/>
    <property type="project" value="UniProtKB-SubCell"/>
</dbReference>
<gene>
    <name evidence="5" type="ORF">HMPREF9452_01043</name>
</gene>
<feature type="region of interest" description="Disordered" evidence="2">
    <location>
        <begin position="855"/>
        <end position="922"/>
    </location>
</feature>
<dbReference type="GeneID" id="62758777"/>
<sequence>MKSAVPKLLLGIALALFAAPLSAFADGQAEPSVSDKSFFANGTPISITKDAPSDATQSTISGTDNIAGTSAYVSWEYEGATYYLGISKDATVYGGSDGSAGKVVVPNTNIVMTGGRIWNLFGGNLGKKSKVADECSEVTGDVSIKVSGKDSYVSNLFHGGGAFNSCVKGAVAMEFDDVDFCDDSNPAALSPYVNGGVYGNGSEGSRDIDNGAMQTYAVANEVEISAKDSEFYLLGAGGSGSTKVDSGSVKLNGCGVDSLYLGGINGEVCHSNLELSGCTVANLSGTNRGFVGNANVEIRNTTISQLNTGAEPYCMQSDSGTPDAAGVTGKMAISIDAGSTVTSAALTPLVTRKKDSTTAVYPGLIIKAPAESPLALSMKPFEANSTTKIAEAALPEGSVLDMENVKLSIAAESVFVNAGTIQMDGSSSITVDENATFSDAGGTVSGGTLTGEVSKPVVRIGNRVFSSLQNAINAAVAGEKVVLLVDTEENVEVGANSNITINLNGCTLNGKKVNKKPAIKNAGTLIIEDSSADKTGVIKREENGETSAYYVIDNAGTLTIDGGTIYNNSGDNAGGASLIRNCGDASKSAKLVVNGGKLQQDNFICIKNDDFSILEVNGGEIVSASNQAIQNWDEAKITGGQIKGQVITWSYTTVPNNATMAITGGHIDGPVQAINYYENGTAAQTAPKVTISGEAEILGRLGTYTHNGGKVTATQDESLAKMTVSGGRFAISVAERYLSDDIKAELKSAANTVTPYSYYTDMNQAIEKAAPGDSITAVNNSEDAALVTIAFKFNDGKTPDAAYKVLKGASGISLPMPERSGYTFGGWFDGTTKVSDPYTANADVELTAKWSSNSVVVPPTPSDKTEVEKNPDGSTTTTVTKPDGSQTITHETATGTSSTVTKDEDGNVTSTEVTVSKKDAESGKVELPLADAKPATDVDKAPEVEVKVPATVTADKPVQVTVPVAKGDDSEPNYGIVVFAVDAEGNETVIPKCAVDDDGNVVFEAIGDVTIKVVDNARDMPDVTDADWFAGDVVDFATARGIVNGVDMPDGTRQFKGYDKTSRGMFVAMLHNLESNPEAASEGSLADVPEGAFYADAAAWALGEGILSGVDMPDGSKQFQGDTDVTREQVAVFLMRYADHLGMDVSERAEIDFPDASEVSGFAKDAMSWAVAEGLFTGDDVTGELNPTDGAARAEVATVLMRFINLMYA</sequence>
<feature type="compositionally biased region" description="Polar residues" evidence="2">
    <location>
        <begin position="872"/>
        <end position="900"/>
    </location>
</feature>
<dbReference type="OrthoDB" id="3182200at2"/>
<dbReference type="RefSeq" id="WP_009141078.1">
    <property type="nucleotide sequence ID" value="NZ_JH126469.1"/>
</dbReference>
<name>G1WI80_9ACTN</name>
<comment type="caution">
    <text evidence="5">The sequence shown here is derived from an EMBL/GenBank/DDBJ whole genome shotgun (WGS) entry which is preliminary data.</text>
</comment>
<dbReference type="Pfam" id="PF00395">
    <property type="entry name" value="SLH"/>
    <property type="match status" value="1"/>
</dbReference>